<proteinExistence type="predicted"/>
<keyword evidence="1" id="KW-0472">Membrane</keyword>
<evidence type="ECO:0000313" key="2">
    <source>
        <dbReference type="EMBL" id="KAF2870334.1"/>
    </source>
</evidence>
<gene>
    <name evidence="2" type="ORF">BDV95DRAFT_575572</name>
</gene>
<accession>A0A7C8I412</accession>
<feature type="transmembrane region" description="Helical" evidence="1">
    <location>
        <begin position="124"/>
        <end position="147"/>
    </location>
</feature>
<keyword evidence="1" id="KW-1133">Transmembrane helix</keyword>
<keyword evidence="3" id="KW-1185">Reference proteome</keyword>
<dbReference type="AlphaFoldDB" id="A0A7C8I412"/>
<name>A0A7C8I412_9PLEO</name>
<comment type="caution">
    <text evidence="2">The sequence shown here is derived from an EMBL/GenBank/DDBJ whole genome shotgun (WGS) entry which is preliminary data.</text>
</comment>
<dbReference type="EMBL" id="JAADJZ010000014">
    <property type="protein sequence ID" value="KAF2870334.1"/>
    <property type="molecule type" value="Genomic_DNA"/>
</dbReference>
<reference evidence="2 3" key="1">
    <citation type="submission" date="2020-01" db="EMBL/GenBank/DDBJ databases">
        <authorList>
            <consortium name="DOE Joint Genome Institute"/>
            <person name="Haridas S."/>
            <person name="Albert R."/>
            <person name="Binder M."/>
            <person name="Bloem J."/>
            <person name="Labutti K."/>
            <person name="Salamov A."/>
            <person name="Andreopoulos B."/>
            <person name="Baker S.E."/>
            <person name="Barry K."/>
            <person name="Bills G."/>
            <person name="Bluhm B.H."/>
            <person name="Cannon C."/>
            <person name="Castanera R."/>
            <person name="Culley D.E."/>
            <person name="Daum C."/>
            <person name="Ezra D."/>
            <person name="Gonzalez J.B."/>
            <person name="Henrissat B."/>
            <person name="Kuo A."/>
            <person name="Liang C."/>
            <person name="Lipzen A."/>
            <person name="Lutzoni F."/>
            <person name="Magnuson J."/>
            <person name="Mondo S."/>
            <person name="Nolan M."/>
            <person name="Ohm R."/>
            <person name="Pangilinan J."/>
            <person name="Park H.-J.H."/>
            <person name="Ramirez L."/>
            <person name="Alfaro M."/>
            <person name="Sun H."/>
            <person name="Tritt A."/>
            <person name="Yoshinaga Y."/>
            <person name="Zwiers L.-H.L."/>
            <person name="Turgeon B.G."/>
            <person name="Goodwin S.B."/>
            <person name="Spatafora J.W."/>
            <person name="Crous P.W."/>
            <person name="Grigoriev I.V."/>
        </authorList>
    </citation>
    <scope>NUCLEOTIDE SEQUENCE [LARGE SCALE GENOMIC DNA]</scope>
    <source>
        <strain evidence="2 3">CBS 611.86</strain>
    </source>
</reference>
<protein>
    <recommendedName>
        <fullName evidence="4">Transmembrane protein</fullName>
    </recommendedName>
</protein>
<evidence type="ECO:0008006" key="4">
    <source>
        <dbReference type="Google" id="ProtNLM"/>
    </source>
</evidence>
<sequence>MRARYPEVAARWQIALHAISLVCSLFTIGVLAYCTVQFKQNLVLTYLVTCCATLWNIYELVALSGHRQRFWRLYALLVGLVESFIFLMCIVSVGSVLLAVPISVNGKMDSPDVKFSEFFVVENWRNIVVGLQAGIGLSHLLLSVFAWDDSARNK</sequence>
<feature type="transmembrane region" description="Helical" evidence="1">
    <location>
        <begin position="12"/>
        <end position="31"/>
    </location>
</feature>
<evidence type="ECO:0000256" key="1">
    <source>
        <dbReference type="SAM" id="Phobius"/>
    </source>
</evidence>
<feature type="transmembrane region" description="Helical" evidence="1">
    <location>
        <begin position="73"/>
        <end position="104"/>
    </location>
</feature>
<dbReference type="Proteomes" id="UP000481861">
    <property type="component" value="Unassembled WGS sequence"/>
</dbReference>
<feature type="transmembrane region" description="Helical" evidence="1">
    <location>
        <begin position="43"/>
        <end position="61"/>
    </location>
</feature>
<keyword evidence="1" id="KW-0812">Transmembrane</keyword>
<organism evidence="2 3">
    <name type="scientific">Massariosphaeria phaeospora</name>
    <dbReference type="NCBI Taxonomy" id="100035"/>
    <lineage>
        <taxon>Eukaryota</taxon>
        <taxon>Fungi</taxon>
        <taxon>Dikarya</taxon>
        <taxon>Ascomycota</taxon>
        <taxon>Pezizomycotina</taxon>
        <taxon>Dothideomycetes</taxon>
        <taxon>Pleosporomycetidae</taxon>
        <taxon>Pleosporales</taxon>
        <taxon>Pleosporales incertae sedis</taxon>
        <taxon>Massariosphaeria</taxon>
    </lineage>
</organism>
<evidence type="ECO:0000313" key="3">
    <source>
        <dbReference type="Proteomes" id="UP000481861"/>
    </source>
</evidence>